<dbReference type="Proteomes" id="UP000219048">
    <property type="component" value="Unassembled WGS sequence"/>
</dbReference>
<dbReference type="RefSeq" id="WP_133067278.1">
    <property type="nucleotide sequence ID" value="NZ_OBEH01000006.1"/>
</dbReference>
<evidence type="ECO:0000313" key="3">
    <source>
        <dbReference type="Proteomes" id="UP000219048"/>
    </source>
</evidence>
<gene>
    <name evidence="2" type="ORF">SAMN06265377_3524</name>
</gene>
<evidence type="ECO:0008006" key="4">
    <source>
        <dbReference type="Google" id="ProtNLM"/>
    </source>
</evidence>
<accession>A0A285MWW8</accession>
<keyword evidence="1" id="KW-0812">Transmembrane</keyword>
<evidence type="ECO:0000313" key="2">
    <source>
        <dbReference type="EMBL" id="SNZ01682.1"/>
    </source>
</evidence>
<keyword evidence="3" id="KW-1185">Reference proteome</keyword>
<reference evidence="3" key="1">
    <citation type="submission" date="2017-09" db="EMBL/GenBank/DDBJ databases">
        <authorList>
            <person name="Varghese N."/>
            <person name="Submissions S."/>
        </authorList>
    </citation>
    <scope>NUCLEOTIDE SEQUENCE [LARGE SCALE GENOMIC DNA]</scope>
    <source>
        <strain evidence="3">DSM 25885</strain>
    </source>
</reference>
<name>A0A285MWW8_9FLAO</name>
<keyword evidence="1" id="KW-0472">Membrane</keyword>
<evidence type="ECO:0000256" key="1">
    <source>
        <dbReference type="SAM" id="Phobius"/>
    </source>
</evidence>
<keyword evidence="1" id="KW-1133">Transmembrane helix</keyword>
<sequence length="1938" mass="215477">MISICRKHIKAAAYVLLFDMALTIVVPSTNAIYALTSGPTTPEFTSFEPVATTNLVDPLSGNFTYNLPVIQVPGPDGGGYAMSLSYHSGTSPEEEASWVGHGWTLNPGAINRNVRGLPDEYNDTPIDVYNKTRPNWTLSGSEKLNLEVFSKSQKAEAGLKGQDPVSGTGLGAVNLSKFVRFNNYQGVAKTSSIGLSNGYGSLSMNRSVTGITFSATVNPLAIFREPAEIKEKGLKTNKDKGFFRFNKNALKFDKNAQASTLNTGQNTILGTLSPFRTFTDQGVTTSLSKLRGYNFNVSFGAQVNPAVAPIGIEGGLTGTFGLTVTKEKESVPTYGYLNTPSSIGNYRSDYFTEKAQSFDRRDYFIGIPFSTPDNYMLTGEGLSGGFRPYRKSVGHYFPEMIDGDENKRRTYGIGIEGMFGTNIGVGVNLAFGNTKSKIKDWARDGNTNAGGFSFNDPANDNLYRFYGDMGGKMAYGNNDLAKADLTASPNFPGITTVFPTLTSEQITDLDETQAKHASYIEKESSGFSIHNEAGLKYTYDVDMKVKNTANLSIDVNDNDNIEENYLTFKQLFLDNNFDVDQCLHNVVVGDVKKEGYAATSLLTSITTSDYIDLGASGPDEGDFGGWTKFEYHKKYGDANDEGNSNWYRWRIPYNGLFYSKNSISDIKDDTGFVTTGEKEIYFLKKVETKTHVAYFVTNKSTPDRFGVDGSNDQARFLQGTGADRFDGLAASVLTTEDPSANSASAKNTVDQLEYLEKVVLFAKDRPEIPLQTTNFKYDYSLVGNLPNNTNGNFPNSSTAGNSGKLTLRKVWSEFEGVVGARISSYKFDYRYKDRADYPDYLVSERPELASLFSLSDRYSVNAQNPDYGPHLLDAWGANQYNGRERHLNLIKWPYQGEIPDNAFDPAAWQLKQVTLPSGGQILVEYESKDYSYVQDRNVMALVKLSDTNDNYDAPTYTLDLTDIGYDPVEDADKIQDLHQYLRTYFLEEYDDTAIPVNGGLANILGKDLGNLKVDKRIYFKLLYALEGTFAGIENCKSEYVTGYAKVLDVQYDSGNNQIAIQLDGSNDGKNLVGVGLFDDPVEDQGYRLTPRQACYDYYTTQRWGKFTAGCESNIERRYERRINELVGCEGPLVNNIGEAVAIAEFTVAGIGVVSGLSVNSRYPEKSEVCMALNPELSYLKIPINKAKRGDGIRVKRVLMFDKGIEDGDAAIYGQEYTYELEDGRSSGVATNEPNEMREENALVGFLPKDDQSWLNRLISGKDMEQSEGPIGESLLPSPSVKHARVVVENIHKGRTGSGYTVYEFFTCRDYPFDKLYDYSQNGNGAADQFDIGAAQPARGVDYSVLQDNSYDDKLRIPTPNFSYSVDKAWASQGFRFIMNSMDGKPKSVRTYGGDYTMGNTSYISSGQDFYYYEPGEKVPMMQGDGTYYWDTPGKEMDITMEKFQLQNQNLDFNFEIDVSVGLVFPPPIFVSGWLQFSFSEQKLSKYAISKVIKYPAIQKKVVSYSDNIASETEHLAFDNATGRPLLTRTFDAYHNIPLAGTTDVHDGSIYSLNLPAHWNYAQMGRKSENSNYTNQLLASSGQVVTYGSGANPLNPTNGDVGTWDIKTDRVISSGANTFNTLAGITTWMDGNINAIYNSAGATPELERIWRLHQSYVYKGETKKSSNRDTQLGKIYEGGVLEDYTLFDYTTGANQDERWVKLSEVTKYSPNGNALEEQDVLGVYSASKFGYDFTQPIMIGQNARYDEIYFEHFEDEQGSSIPNIAQGVAHSGRYSQEITSGASIVSNVIAQDLLSTTGGWLKFWTRSQDVLDSPIITVLGTDYSPELVAKTGEWTLYRVFIDAASLPLGQQVNMILSFGNPIAHIDDIKFNPKESQTTCFVYDVKSLRLITLFDDQHFGLYYQYNNEGQLVRKLIETERGLKTITETQYNTPRENRNNL</sequence>
<protein>
    <recommendedName>
        <fullName evidence="4">PA14 domain-containing protein</fullName>
    </recommendedName>
</protein>
<organism evidence="2 3">
    <name type="scientific">Flagellimonas pacifica</name>
    <dbReference type="NCBI Taxonomy" id="1247520"/>
    <lineage>
        <taxon>Bacteria</taxon>
        <taxon>Pseudomonadati</taxon>
        <taxon>Bacteroidota</taxon>
        <taxon>Flavobacteriia</taxon>
        <taxon>Flavobacteriales</taxon>
        <taxon>Flavobacteriaceae</taxon>
        <taxon>Flagellimonas</taxon>
    </lineage>
</organism>
<feature type="transmembrane region" description="Helical" evidence="1">
    <location>
        <begin position="12"/>
        <end position="35"/>
    </location>
</feature>
<dbReference type="EMBL" id="OBEH01000006">
    <property type="protein sequence ID" value="SNZ01682.1"/>
    <property type="molecule type" value="Genomic_DNA"/>
</dbReference>
<dbReference type="OrthoDB" id="9814627at2"/>
<proteinExistence type="predicted"/>